<sequence>MSYQIMVKKGDEEQENEYTKDGTVDLKGQPMLRLRTGRWLDCSFILGYEIFERIAYHGVTSNLVIYLTTKLNEGTVEAVTNVGVWNGKVWLLPIIGSYNADTYLGRFWTFLSASFIYLSGLTIITVASASSPKQHVSCGPGVAVEPCKLPVSSFDRIFFYVGLYVIALGNGCTKTNISSMGADQFDDYEPKERKLKFSFFNWWMSGVFVGSLIANTFMVYVHDHAGSSIGYGIQTIGLALAVVVFLGGIPFYRHKKPVGSSMTRMAQVVVAAFRKKDVEIPVNPKELHELSIDEFLDNAAVRTGPTSPWILCPVTQIEETKQLLRMIPIFTETIVPSLIFAQATREHGVVGKKQVTPLTVAILFPQFLLLGLADTFLEAVKLDLFYDEAPDGMKSLGTSYYTTGMGLGSFGSSLLLNVVSGLSKSSSGGPWVTNNLNKSRLDCYYGLLAVMAFINFLYYLVVARRFVYKDDTRSEYKEELAMSRR</sequence>
<comment type="caution">
    <text evidence="1">The sequence shown here is derived from an EMBL/GenBank/DDBJ whole genome shotgun (WGS) entry which is preliminary data.</text>
</comment>
<dbReference type="EMBL" id="CM042883">
    <property type="protein sequence ID" value="KAI4378575.1"/>
    <property type="molecule type" value="Genomic_DNA"/>
</dbReference>
<reference evidence="2" key="1">
    <citation type="journal article" date="2023" name="Front. Plant Sci.">
        <title>Chromosomal-level genome assembly of Melastoma candidum provides insights into trichome evolution.</title>
        <authorList>
            <person name="Zhong Y."/>
            <person name="Wu W."/>
            <person name="Sun C."/>
            <person name="Zou P."/>
            <person name="Liu Y."/>
            <person name="Dai S."/>
            <person name="Zhou R."/>
        </authorList>
    </citation>
    <scope>NUCLEOTIDE SEQUENCE [LARGE SCALE GENOMIC DNA]</scope>
</reference>
<gene>
    <name evidence="1" type="ORF">MLD38_016035</name>
</gene>
<protein>
    <submittedName>
        <fullName evidence="1">Uncharacterized protein</fullName>
    </submittedName>
</protein>
<dbReference type="Proteomes" id="UP001057402">
    <property type="component" value="Chromosome 4"/>
</dbReference>
<evidence type="ECO:0000313" key="1">
    <source>
        <dbReference type="EMBL" id="KAI4378575.1"/>
    </source>
</evidence>
<evidence type="ECO:0000313" key="2">
    <source>
        <dbReference type="Proteomes" id="UP001057402"/>
    </source>
</evidence>
<organism evidence="1 2">
    <name type="scientific">Melastoma candidum</name>
    <dbReference type="NCBI Taxonomy" id="119954"/>
    <lineage>
        <taxon>Eukaryota</taxon>
        <taxon>Viridiplantae</taxon>
        <taxon>Streptophyta</taxon>
        <taxon>Embryophyta</taxon>
        <taxon>Tracheophyta</taxon>
        <taxon>Spermatophyta</taxon>
        <taxon>Magnoliopsida</taxon>
        <taxon>eudicotyledons</taxon>
        <taxon>Gunneridae</taxon>
        <taxon>Pentapetalae</taxon>
        <taxon>rosids</taxon>
        <taxon>malvids</taxon>
        <taxon>Myrtales</taxon>
        <taxon>Melastomataceae</taxon>
        <taxon>Melastomatoideae</taxon>
        <taxon>Melastomateae</taxon>
        <taxon>Melastoma</taxon>
    </lineage>
</organism>
<name>A0ACB9RIQ8_9MYRT</name>
<proteinExistence type="predicted"/>
<accession>A0ACB9RIQ8</accession>
<keyword evidence="2" id="KW-1185">Reference proteome</keyword>